<dbReference type="EMBL" id="CP034302">
    <property type="protein sequence ID" value="QHH13216.1"/>
    <property type="molecule type" value="Genomic_DNA"/>
</dbReference>
<dbReference type="Proteomes" id="UP000464718">
    <property type="component" value="Plasmid pvpsd2016-3"/>
</dbReference>
<organism evidence="2 3">
    <name type="scientific">Vibrio parahaemolyticus</name>
    <dbReference type="NCBI Taxonomy" id="670"/>
    <lineage>
        <taxon>Bacteria</taxon>
        <taxon>Pseudomonadati</taxon>
        <taxon>Pseudomonadota</taxon>
        <taxon>Gammaproteobacteria</taxon>
        <taxon>Vibrionales</taxon>
        <taxon>Vibrionaceae</taxon>
        <taxon>Vibrio</taxon>
    </lineage>
</organism>
<name>A0AAX1G0N8_VIBPH</name>
<geneLocation type="plasmid" evidence="3">
    <name>pvpsd2016-3</name>
</geneLocation>
<proteinExistence type="predicted"/>
<dbReference type="PROSITE" id="PS51257">
    <property type="entry name" value="PROKAR_LIPOPROTEIN"/>
    <property type="match status" value="1"/>
</dbReference>
<evidence type="ECO:0000313" key="2">
    <source>
        <dbReference type="EMBL" id="QHH13216.1"/>
    </source>
</evidence>
<accession>A0AAX1G0N8</accession>
<feature type="signal peptide" evidence="1">
    <location>
        <begin position="1"/>
        <end position="24"/>
    </location>
</feature>
<protein>
    <recommendedName>
        <fullName evidence="4">Glycine zipper 2TM domain-containing protein</fullName>
    </recommendedName>
</protein>
<feature type="chain" id="PRO_5043331740" description="Glycine zipper 2TM domain-containing protein" evidence="1">
    <location>
        <begin position="25"/>
        <end position="168"/>
    </location>
</feature>
<sequence>MVNRFTFIAVILSAISLSACQSTGEEYKASTYTATQLNSKQAAKTIEIIAVLPAKVEVDNTEAKQTATKAGSIIGLIAGAAIGSSKNTESGVLGGLGGGVVGGAAGSMVDDKVLVDGVTLTYSENNEIFTSTQVGTACEFKVGTALVVTTQVNETRVQPNATCPTTEG</sequence>
<evidence type="ECO:0000256" key="1">
    <source>
        <dbReference type="SAM" id="SignalP"/>
    </source>
</evidence>
<keyword evidence="1" id="KW-0732">Signal</keyword>
<evidence type="ECO:0000313" key="3">
    <source>
        <dbReference type="Proteomes" id="UP000464718"/>
    </source>
</evidence>
<keyword evidence="2" id="KW-0614">Plasmid</keyword>
<evidence type="ECO:0008006" key="4">
    <source>
        <dbReference type="Google" id="ProtNLM"/>
    </source>
</evidence>
<reference evidence="2 3" key="1">
    <citation type="submission" date="2018-12" db="EMBL/GenBank/DDBJ databases">
        <title>Genomic insights into the evolutionary origins and pathogenicity of five Vibrio parahaemolyticus strains isolated from the shrimp with acute hepatopancreatic necrosis disease (AHPND).</title>
        <authorList>
            <person name="Yang Q."/>
            <person name="Dong X."/>
            <person name="Xie G."/>
            <person name="Fu S."/>
            <person name="Zou P."/>
            <person name="Sun J."/>
            <person name="Wang Y."/>
            <person name="Huang J."/>
        </authorList>
    </citation>
    <scope>NUCLEOTIDE SEQUENCE [LARGE SCALE GENOMIC DNA]</scope>
    <source>
        <strain evidence="2 3">20160303005-1</strain>
        <plasmid evidence="3">pvpsd2016-3</plasmid>
    </source>
</reference>
<dbReference type="AlphaFoldDB" id="A0AAX1G0N8"/>
<gene>
    <name evidence="2" type="ORF">EHC69_28575</name>
</gene>